<dbReference type="SUPFAM" id="SSF51445">
    <property type="entry name" value="(Trans)glycosidases"/>
    <property type="match status" value="1"/>
</dbReference>
<dbReference type="EMBL" id="JAPJDA010000001">
    <property type="protein sequence ID" value="MCX2836616.1"/>
    <property type="molecule type" value="Genomic_DNA"/>
</dbReference>
<name>A0A9X3HZD7_9FLAO</name>
<dbReference type="Gene3D" id="2.60.120.260">
    <property type="entry name" value="Galactose-binding domain-like"/>
    <property type="match status" value="1"/>
</dbReference>
<dbReference type="AlphaFoldDB" id="A0A9X3HZD7"/>
<proteinExistence type="inferred from homology"/>
<dbReference type="Pfam" id="PF02837">
    <property type="entry name" value="Glyco_hydro_2_N"/>
    <property type="match status" value="1"/>
</dbReference>
<dbReference type="PANTHER" id="PTHR42732:SF1">
    <property type="entry name" value="BETA-MANNOSIDASE"/>
    <property type="match status" value="1"/>
</dbReference>
<reference evidence="4" key="1">
    <citation type="submission" date="2022-11" db="EMBL/GenBank/DDBJ databases">
        <title>Salinimicrobium profundisediminis sp. nov., isolated from deep-sea sediment of the Mariana Trench.</title>
        <authorList>
            <person name="Fu H."/>
        </authorList>
    </citation>
    <scope>NUCLEOTIDE SEQUENCE</scope>
    <source>
        <strain evidence="4">MT39</strain>
    </source>
</reference>
<protein>
    <recommendedName>
        <fullName evidence="6">Beta-galactosidase</fullName>
    </recommendedName>
</protein>
<dbReference type="SUPFAM" id="SSF49785">
    <property type="entry name" value="Galactose-binding domain-like"/>
    <property type="match status" value="1"/>
</dbReference>
<dbReference type="Pfam" id="PF00703">
    <property type="entry name" value="Glyco_hydro_2"/>
    <property type="match status" value="1"/>
</dbReference>
<dbReference type="RefSeq" id="WP_266067791.1">
    <property type="nucleotide sequence ID" value="NZ_JAPJDA010000001.1"/>
</dbReference>
<dbReference type="InterPro" id="IPR006104">
    <property type="entry name" value="Glyco_hydro_2_N"/>
</dbReference>
<evidence type="ECO:0008006" key="6">
    <source>
        <dbReference type="Google" id="ProtNLM"/>
    </source>
</evidence>
<feature type="domain" description="Glycosyl hydrolases family 2 sugar binding" evidence="3">
    <location>
        <begin position="25"/>
        <end position="186"/>
    </location>
</feature>
<gene>
    <name evidence="4" type="ORF">OQ279_00510</name>
</gene>
<dbReference type="PANTHER" id="PTHR42732">
    <property type="entry name" value="BETA-GALACTOSIDASE"/>
    <property type="match status" value="1"/>
</dbReference>
<dbReference type="InterPro" id="IPR006102">
    <property type="entry name" value="Ig-like_GH2"/>
</dbReference>
<dbReference type="InterPro" id="IPR051913">
    <property type="entry name" value="GH2_Domain-Containing"/>
</dbReference>
<comment type="similarity">
    <text evidence="1">Belongs to the glycosyl hydrolase 2 family.</text>
</comment>
<organism evidence="4 5">
    <name type="scientific">Salinimicrobium profundisediminis</name>
    <dbReference type="NCBI Taxonomy" id="2994553"/>
    <lineage>
        <taxon>Bacteria</taxon>
        <taxon>Pseudomonadati</taxon>
        <taxon>Bacteroidota</taxon>
        <taxon>Flavobacteriia</taxon>
        <taxon>Flavobacteriales</taxon>
        <taxon>Flavobacteriaceae</taxon>
        <taxon>Salinimicrobium</taxon>
    </lineage>
</organism>
<feature type="domain" description="Glycoside hydrolase family 2 immunoglobulin-like beta-sandwich" evidence="2">
    <location>
        <begin position="192"/>
        <end position="296"/>
    </location>
</feature>
<dbReference type="Proteomes" id="UP001148482">
    <property type="component" value="Unassembled WGS sequence"/>
</dbReference>
<sequence>MKFLYLISFLILLSCDEKQKDYRALQNLEGEWQFALDSANLGIDEKWYLTNFDNSVQLPGTTDSNEKGIRNKDTTTAHLNRLYRYEGAAWYRKKITVPEEFQGKHINLFLERTKTSKIWIDSTLLGGSQLLQSPQVFDASQYLSPGEHYITIRVDNSLDLTPYGNVHIYSDDSQTNWNGILGDIYLEASSKTRLSNIRVYPDVADQKIKILLEVDNPMLHEELEVVLKIEKKFRGKTKELPARKITVKPEPRIELEYVFEEPADLWDEYEQPLYHLTAIVSGGEEKDALKVPFGMREFKTQGTQFVINGRTTFLRGKHDAAVFPLTGYAPMNVEDWKRVYRIAKKYGINHYRFHSYTPPKAAFTAADEEGIYLQVELPFWGGLESDSVAEMQRKEGLALLKAYANHPSFVLFPPGNEIWSGHENVEKNMLDLKKHDDRPLYTMGSNNNIGYVAPRDYSEFYVGSRTPSNGDTILTHTRLTHAFADSNDGGILNTQKPLTQVDYSYAVNQLDIPLISHEIGQYQIYPDYDEINKYTGVLKAWNLEKFRESLKESGMEGMDSIFQKASGAWSAICYKAEMEAALKTEGMAGFQLLDLQDFPGQGTAMVGILDSFMDSKGVITPETWRQSCNDVVVLLKFPKFTWTSGEIFQAEAVVVNYSNTIINSDLDWKLKRSNGTPLEKGTFKNLKMVNGGLFSVGVIEVDLSSIDKSERLDLEVEIANTTYTNSYPLWVYPSANQIDVPEEIIVSEKLDLQTIDVLKNGGKVLLFPKTEDVKEQSVSGHFPPEFWNYGMFKSISERIGKPVSPGTLGILTKPEHPLFNSFPTDFHTNWQWFSILKASNSLILDSTENNYSPIAQVIDNLERNYKLGLIFEFKVGKGKLLVCMSQLNKLKGIPEADQLYTSILRYMSSDIFNPAYKINTEKLVEIL</sequence>
<comment type="caution">
    <text evidence="4">The sequence shown here is derived from an EMBL/GenBank/DDBJ whole genome shotgun (WGS) entry which is preliminary data.</text>
</comment>
<dbReference type="InterPro" id="IPR017853">
    <property type="entry name" value="GH"/>
</dbReference>
<evidence type="ECO:0000259" key="2">
    <source>
        <dbReference type="Pfam" id="PF00703"/>
    </source>
</evidence>
<dbReference type="GO" id="GO:0005975">
    <property type="term" value="P:carbohydrate metabolic process"/>
    <property type="evidence" value="ECO:0007669"/>
    <property type="project" value="InterPro"/>
</dbReference>
<evidence type="ECO:0000313" key="5">
    <source>
        <dbReference type="Proteomes" id="UP001148482"/>
    </source>
</evidence>
<dbReference type="PROSITE" id="PS51257">
    <property type="entry name" value="PROKAR_LIPOPROTEIN"/>
    <property type="match status" value="1"/>
</dbReference>
<dbReference type="GO" id="GO:0004553">
    <property type="term" value="F:hydrolase activity, hydrolyzing O-glycosyl compounds"/>
    <property type="evidence" value="ECO:0007669"/>
    <property type="project" value="InterPro"/>
</dbReference>
<evidence type="ECO:0000313" key="4">
    <source>
        <dbReference type="EMBL" id="MCX2836616.1"/>
    </source>
</evidence>
<accession>A0A9X3HZD7</accession>
<dbReference type="Gene3D" id="3.20.20.80">
    <property type="entry name" value="Glycosidases"/>
    <property type="match status" value="1"/>
</dbReference>
<keyword evidence="5" id="KW-1185">Reference proteome</keyword>
<evidence type="ECO:0000256" key="1">
    <source>
        <dbReference type="ARBA" id="ARBA00007401"/>
    </source>
</evidence>
<evidence type="ECO:0000259" key="3">
    <source>
        <dbReference type="Pfam" id="PF02837"/>
    </source>
</evidence>
<dbReference type="InterPro" id="IPR008979">
    <property type="entry name" value="Galactose-bd-like_sf"/>
</dbReference>